<dbReference type="Gene3D" id="3.90.1530.30">
    <property type="match status" value="1"/>
</dbReference>
<gene>
    <name evidence="3" type="ORF">D0962_23245</name>
</gene>
<dbReference type="GO" id="GO:0003677">
    <property type="term" value="F:DNA binding"/>
    <property type="evidence" value="ECO:0007669"/>
    <property type="project" value="InterPro"/>
</dbReference>
<dbReference type="GO" id="GO:0007059">
    <property type="term" value="P:chromosome segregation"/>
    <property type="evidence" value="ECO:0007669"/>
    <property type="project" value="TreeGrafter"/>
</dbReference>
<dbReference type="InterPro" id="IPR036086">
    <property type="entry name" value="ParB/Sulfiredoxin_sf"/>
</dbReference>
<dbReference type="AlphaFoldDB" id="A0A6M0SBE6"/>
<proteinExistence type="inferred from homology"/>
<dbReference type="EMBL" id="QZCE01000002">
    <property type="protein sequence ID" value="NEZ65636.1"/>
    <property type="molecule type" value="Genomic_DNA"/>
</dbReference>
<dbReference type="InterPro" id="IPR003115">
    <property type="entry name" value="ParB_N"/>
</dbReference>
<dbReference type="PANTHER" id="PTHR33375">
    <property type="entry name" value="CHROMOSOME-PARTITIONING PROTEIN PARB-RELATED"/>
    <property type="match status" value="1"/>
</dbReference>
<dbReference type="NCBIfam" id="TIGR00180">
    <property type="entry name" value="parB_part"/>
    <property type="match status" value="1"/>
</dbReference>
<dbReference type="SMART" id="SM00470">
    <property type="entry name" value="ParB"/>
    <property type="match status" value="1"/>
</dbReference>
<protein>
    <submittedName>
        <fullName evidence="3">ParB/RepB/Spo0J family partition protein</fullName>
    </submittedName>
</protein>
<comment type="similarity">
    <text evidence="1">Belongs to the ParB family.</text>
</comment>
<comment type="caution">
    <text evidence="3">The sequence shown here is derived from an EMBL/GenBank/DDBJ whole genome shotgun (WGS) entry which is preliminary data.</text>
</comment>
<dbReference type="RefSeq" id="WP_163666880.1">
    <property type="nucleotide sequence ID" value="NZ_QZCE01000002.1"/>
</dbReference>
<dbReference type="InterPro" id="IPR050336">
    <property type="entry name" value="Chromosome_partition/occlusion"/>
</dbReference>
<dbReference type="PANTHER" id="PTHR33375:SF1">
    <property type="entry name" value="CHROMOSOME-PARTITIONING PROTEIN PARB-RELATED"/>
    <property type="match status" value="1"/>
</dbReference>
<dbReference type="GO" id="GO:0005694">
    <property type="term" value="C:chromosome"/>
    <property type="evidence" value="ECO:0007669"/>
    <property type="project" value="TreeGrafter"/>
</dbReference>
<evidence type="ECO:0000313" key="3">
    <source>
        <dbReference type="EMBL" id="NEZ65636.1"/>
    </source>
</evidence>
<name>A0A6M0SBE6_9CYAN</name>
<organism evidence="3 4">
    <name type="scientific">Adonisia turfae CCMR0082</name>
    <dbReference type="NCBI Taxonomy" id="2304604"/>
    <lineage>
        <taxon>Bacteria</taxon>
        <taxon>Bacillati</taxon>
        <taxon>Cyanobacteriota</taxon>
        <taxon>Adonisia</taxon>
        <taxon>Adonisia turfae</taxon>
    </lineage>
</organism>
<evidence type="ECO:0000313" key="4">
    <source>
        <dbReference type="Proteomes" id="UP000473574"/>
    </source>
</evidence>
<reference evidence="3 4" key="1">
    <citation type="journal article" date="2020" name="Microb. Ecol.">
        <title>Ecogenomics of the Marine Benthic Filamentous Cyanobacterium Adonisia.</title>
        <authorList>
            <person name="Walter J.M."/>
            <person name="Coutinho F.H."/>
            <person name="Leomil L."/>
            <person name="Hargreaves P.I."/>
            <person name="Campeao M.E."/>
            <person name="Vieira V.V."/>
            <person name="Silva B.S."/>
            <person name="Fistarol G.O."/>
            <person name="Salomon P.S."/>
            <person name="Sawabe T."/>
            <person name="Mino S."/>
            <person name="Hosokawa M."/>
            <person name="Miyashita H."/>
            <person name="Maruyama F."/>
            <person name="van Verk M.C."/>
            <person name="Dutilh B.E."/>
            <person name="Thompson C.C."/>
            <person name="Thompson F.L."/>
        </authorList>
    </citation>
    <scope>NUCLEOTIDE SEQUENCE [LARGE SCALE GENOMIC DNA]</scope>
    <source>
        <strain evidence="3 4">CCMR0082</strain>
    </source>
</reference>
<accession>A0A6M0SBE6</accession>
<feature type="domain" description="ParB-like N-terminal" evidence="2">
    <location>
        <begin position="29"/>
        <end position="119"/>
    </location>
</feature>
<dbReference type="Gene3D" id="1.10.10.2830">
    <property type="match status" value="1"/>
</dbReference>
<evidence type="ECO:0000256" key="1">
    <source>
        <dbReference type="ARBA" id="ARBA00006295"/>
    </source>
</evidence>
<dbReference type="InterPro" id="IPR004437">
    <property type="entry name" value="ParB/RepB/Spo0J"/>
</dbReference>
<evidence type="ECO:0000259" key="2">
    <source>
        <dbReference type="SMART" id="SM00470"/>
    </source>
</evidence>
<dbReference type="SUPFAM" id="SSF110849">
    <property type="entry name" value="ParB/Sulfiredoxin"/>
    <property type="match status" value="1"/>
</dbReference>
<dbReference type="Pfam" id="PF02195">
    <property type="entry name" value="ParB_N"/>
    <property type="match status" value="1"/>
</dbReference>
<dbReference type="Proteomes" id="UP000473574">
    <property type="component" value="Unassembled WGS sequence"/>
</dbReference>
<sequence length="314" mass="35591">MGRFKNAIDTSNQLQDIEQTISTSDLPIKQVPIDQIDRWEKQPRKYFSESSLQVLANSFAEHGFKGVVLVRPSSKDKHLIVYGERRWRAAKLAGLKSIPCFIEEMDDATALKLAMGENLLREDLSKLEETEGLLSVLEIETGLEQEAITRLVNSHTRYWKSGSYVGTSDEAAQFLPIIVDSLKRYGVALSTFKSKHLQVLSLPEDVKRAHLEANLDYTKAIAIGKIPDEYDRSDILGLVADGKLNTFKEVDEAVKDMLDQPRRAPAKEDVPARFKAATSKLRSRKTWEYIQQDTKRSSRIVQLLEELEGLLEDE</sequence>